<dbReference type="InterPro" id="IPR000089">
    <property type="entry name" value="Biotin_lipoyl"/>
</dbReference>
<evidence type="ECO:0000259" key="1">
    <source>
        <dbReference type="Pfam" id="PF00364"/>
    </source>
</evidence>
<dbReference type="Pfam" id="PF00364">
    <property type="entry name" value="Biotin_lipoyl"/>
    <property type="match status" value="1"/>
</dbReference>
<dbReference type="EMBL" id="BMZA01000001">
    <property type="protein sequence ID" value="GGY91849.1"/>
    <property type="molecule type" value="Genomic_DNA"/>
</dbReference>
<dbReference type="Proteomes" id="UP000648075">
    <property type="component" value="Unassembled WGS sequence"/>
</dbReference>
<dbReference type="SUPFAM" id="SSF51230">
    <property type="entry name" value="Single hybrid motif"/>
    <property type="match status" value="1"/>
</dbReference>
<gene>
    <name evidence="2" type="ORF">GCM10011614_03190</name>
</gene>
<dbReference type="RefSeq" id="WP_189619334.1">
    <property type="nucleotide sequence ID" value="NZ_BMZA01000001.1"/>
</dbReference>
<dbReference type="Gene3D" id="2.40.50.100">
    <property type="match status" value="1"/>
</dbReference>
<evidence type="ECO:0000313" key="2">
    <source>
        <dbReference type="EMBL" id="GGY91849.1"/>
    </source>
</evidence>
<dbReference type="CDD" id="cd06850">
    <property type="entry name" value="biotinyl_domain"/>
    <property type="match status" value="1"/>
</dbReference>
<reference evidence="2" key="1">
    <citation type="journal article" date="2014" name="Int. J. Syst. Evol. Microbiol.">
        <title>Complete genome sequence of Corynebacterium casei LMG S-19264T (=DSM 44701T), isolated from a smear-ripened cheese.</title>
        <authorList>
            <consortium name="US DOE Joint Genome Institute (JGI-PGF)"/>
            <person name="Walter F."/>
            <person name="Albersmeier A."/>
            <person name="Kalinowski J."/>
            <person name="Ruckert C."/>
        </authorList>
    </citation>
    <scope>NUCLEOTIDE SEQUENCE</scope>
    <source>
        <strain evidence="2">KCTC 32255</strain>
    </source>
</reference>
<evidence type="ECO:0000313" key="3">
    <source>
        <dbReference type="Proteomes" id="UP000648075"/>
    </source>
</evidence>
<accession>A0A918P929</accession>
<proteinExistence type="predicted"/>
<sequence length="134" mass="13716">MSELVSDTRTFLRLFRHSGYKDMHIRLGDYEAFFSSPDGAANPLLAGEVTAGADAAPAGDPGADLIVVAPHIASFLSALPVGSTVAAGEAVARIELLGEEIAVPADRAGTVSQVLAEAGALVEYSAPLVRLLAA</sequence>
<reference evidence="2" key="2">
    <citation type="submission" date="2020-09" db="EMBL/GenBank/DDBJ databases">
        <authorList>
            <person name="Sun Q."/>
            <person name="Kim S."/>
        </authorList>
    </citation>
    <scope>NUCLEOTIDE SEQUENCE</scope>
    <source>
        <strain evidence="2">KCTC 32255</strain>
    </source>
</reference>
<dbReference type="InterPro" id="IPR011053">
    <property type="entry name" value="Single_hybrid_motif"/>
</dbReference>
<protein>
    <recommendedName>
        <fullName evidence="1">Lipoyl-binding domain-containing protein</fullName>
    </recommendedName>
</protein>
<name>A0A918P929_9SPHN</name>
<keyword evidence="3" id="KW-1185">Reference proteome</keyword>
<comment type="caution">
    <text evidence="2">The sequence shown here is derived from an EMBL/GenBank/DDBJ whole genome shotgun (WGS) entry which is preliminary data.</text>
</comment>
<dbReference type="AlphaFoldDB" id="A0A918P929"/>
<organism evidence="2 3">
    <name type="scientific">Novosphingobium colocasiae</name>
    <dbReference type="NCBI Taxonomy" id="1256513"/>
    <lineage>
        <taxon>Bacteria</taxon>
        <taxon>Pseudomonadati</taxon>
        <taxon>Pseudomonadota</taxon>
        <taxon>Alphaproteobacteria</taxon>
        <taxon>Sphingomonadales</taxon>
        <taxon>Sphingomonadaceae</taxon>
        <taxon>Novosphingobium</taxon>
    </lineage>
</organism>
<feature type="domain" description="Lipoyl-binding" evidence="1">
    <location>
        <begin position="79"/>
        <end position="131"/>
    </location>
</feature>